<organism evidence="2 3">
    <name type="scientific">Aquimarina gracilis</name>
    <dbReference type="NCBI Taxonomy" id="874422"/>
    <lineage>
        <taxon>Bacteria</taxon>
        <taxon>Pseudomonadati</taxon>
        <taxon>Bacteroidota</taxon>
        <taxon>Flavobacteriia</taxon>
        <taxon>Flavobacteriales</taxon>
        <taxon>Flavobacteriaceae</taxon>
        <taxon>Aquimarina</taxon>
    </lineage>
</organism>
<evidence type="ECO:0008006" key="4">
    <source>
        <dbReference type="Google" id="ProtNLM"/>
    </source>
</evidence>
<proteinExistence type="predicted"/>
<accession>A0ABU5ZYC4</accession>
<dbReference type="EMBL" id="JAYKLX010000007">
    <property type="protein sequence ID" value="MEB3346899.1"/>
    <property type="molecule type" value="Genomic_DNA"/>
</dbReference>
<keyword evidence="1" id="KW-0812">Transmembrane</keyword>
<keyword evidence="1" id="KW-0472">Membrane</keyword>
<gene>
    <name evidence="2" type="ORF">U6A24_15605</name>
</gene>
<keyword evidence="3" id="KW-1185">Reference proteome</keyword>
<evidence type="ECO:0000313" key="2">
    <source>
        <dbReference type="EMBL" id="MEB3346899.1"/>
    </source>
</evidence>
<protein>
    <recommendedName>
        <fullName evidence="4">DoxX-like protein</fullName>
    </recommendedName>
</protein>
<keyword evidence="1" id="KW-1133">Transmembrane helix</keyword>
<dbReference type="RefSeq" id="WP_324180921.1">
    <property type="nucleotide sequence ID" value="NZ_BAABAW010000020.1"/>
</dbReference>
<evidence type="ECO:0000256" key="1">
    <source>
        <dbReference type="SAM" id="Phobius"/>
    </source>
</evidence>
<feature type="transmembrane region" description="Helical" evidence="1">
    <location>
        <begin position="49"/>
        <end position="75"/>
    </location>
</feature>
<name>A0ABU5ZYC4_9FLAO</name>
<evidence type="ECO:0000313" key="3">
    <source>
        <dbReference type="Proteomes" id="UP001327027"/>
    </source>
</evidence>
<feature type="transmembrane region" description="Helical" evidence="1">
    <location>
        <begin position="6"/>
        <end position="28"/>
    </location>
</feature>
<feature type="transmembrane region" description="Helical" evidence="1">
    <location>
        <begin position="87"/>
        <end position="117"/>
    </location>
</feature>
<reference evidence="2 3" key="1">
    <citation type="journal article" date="2013" name="Int. J. Syst. Evol. Microbiol.">
        <title>Aquimarina gracilis sp. nov., isolated from the gut microflora of a mussel, Mytilus coruscus, and emended description of Aquimarina spongiae.</title>
        <authorList>
            <person name="Park S.C."/>
            <person name="Choe H.N."/>
            <person name="Baik K.S."/>
            <person name="Seong C.N."/>
        </authorList>
    </citation>
    <scope>NUCLEOTIDE SEQUENCE [LARGE SCALE GENOMIC DNA]</scope>
    <source>
        <strain evidence="2 3">PSC32</strain>
    </source>
</reference>
<dbReference type="Proteomes" id="UP001327027">
    <property type="component" value="Unassembled WGS sequence"/>
</dbReference>
<comment type="caution">
    <text evidence="2">The sequence shown here is derived from an EMBL/GenBank/DDBJ whole genome shotgun (WGS) entry which is preliminary data.</text>
</comment>
<sequence>MKFGPYLYPILRILFGAFLVLTSIYDAIRYSGFLNRLDRYFERVSIFDLEFLEAFAPLVPFEKFVIGFFMILGMFKKKVLKISLGLFGFFTLFLLDASYQYCALIHFGFFITSLILLKNDNDNLSSFDHKKNFYQAI</sequence>